<feature type="compositionally biased region" description="Polar residues" evidence="1">
    <location>
        <begin position="140"/>
        <end position="154"/>
    </location>
</feature>
<evidence type="ECO:0000256" key="1">
    <source>
        <dbReference type="SAM" id="MobiDB-lite"/>
    </source>
</evidence>
<dbReference type="OrthoDB" id="665283at2759"/>
<proteinExistence type="predicted"/>
<dbReference type="PANTHER" id="PTHR38160:SF1">
    <property type="entry name" value="ZINC FINGER CCCH DOMAIN-CONTAINING PROTEIN 40"/>
    <property type="match status" value="1"/>
</dbReference>
<reference evidence="2" key="1">
    <citation type="submission" date="2017-07" db="EMBL/GenBank/DDBJ databases">
        <title>Taro Niue Genome Assembly and Annotation.</title>
        <authorList>
            <person name="Atibalentja N."/>
            <person name="Keating K."/>
            <person name="Fields C.J."/>
        </authorList>
    </citation>
    <scope>NUCLEOTIDE SEQUENCE</scope>
    <source>
        <strain evidence="2">Niue_2</strain>
        <tissue evidence="2">Leaf</tissue>
    </source>
</reference>
<gene>
    <name evidence="2" type="ORF">Taro_030821</name>
</gene>
<dbReference type="InterPro" id="IPR045868">
    <property type="entry name" value="Znf_C3H13/40"/>
</dbReference>
<dbReference type="PANTHER" id="PTHR38160">
    <property type="entry name" value="ZINC FINGER CCCH DOMAIN-CONTAINING PROTEIN 40"/>
    <property type="match status" value="1"/>
</dbReference>
<dbReference type="GO" id="GO:0046872">
    <property type="term" value="F:metal ion binding"/>
    <property type="evidence" value="ECO:0007669"/>
    <property type="project" value="InterPro"/>
</dbReference>
<protein>
    <submittedName>
        <fullName evidence="2">Uncharacterized protein</fullName>
    </submittedName>
</protein>
<dbReference type="Proteomes" id="UP000652761">
    <property type="component" value="Unassembled WGS sequence"/>
</dbReference>
<accession>A0A843VSX9</accession>
<sequence>MTWLTLYLAMYKLSMENTFNVISLRMKDLVMNNLEDFNKVRGSDSSHLLPSTSMAAHEVDDFIEAMEREEKSEAGDAILTFESGTGDNETGLAFLPPLPPKVMQSNYNQYQGEDEEVDVEEVDVDMGDADGNSDIEIEMNNGQMPRRQNPTQQEQVKRLGYYPQGVCRDPEQRRE</sequence>
<dbReference type="AlphaFoldDB" id="A0A843VSX9"/>
<evidence type="ECO:0000313" key="2">
    <source>
        <dbReference type="EMBL" id="MQL98116.1"/>
    </source>
</evidence>
<name>A0A843VSX9_COLES</name>
<dbReference type="EMBL" id="NMUH01002144">
    <property type="protein sequence ID" value="MQL98116.1"/>
    <property type="molecule type" value="Genomic_DNA"/>
</dbReference>
<evidence type="ECO:0000313" key="3">
    <source>
        <dbReference type="Proteomes" id="UP000652761"/>
    </source>
</evidence>
<organism evidence="2 3">
    <name type="scientific">Colocasia esculenta</name>
    <name type="common">Wild taro</name>
    <name type="synonym">Arum esculentum</name>
    <dbReference type="NCBI Taxonomy" id="4460"/>
    <lineage>
        <taxon>Eukaryota</taxon>
        <taxon>Viridiplantae</taxon>
        <taxon>Streptophyta</taxon>
        <taxon>Embryophyta</taxon>
        <taxon>Tracheophyta</taxon>
        <taxon>Spermatophyta</taxon>
        <taxon>Magnoliopsida</taxon>
        <taxon>Liliopsida</taxon>
        <taxon>Araceae</taxon>
        <taxon>Aroideae</taxon>
        <taxon>Colocasieae</taxon>
        <taxon>Colocasia</taxon>
    </lineage>
</organism>
<feature type="compositionally biased region" description="Acidic residues" evidence="1">
    <location>
        <begin position="125"/>
        <end position="137"/>
    </location>
</feature>
<feature type="region of interest" description="Disordered" evidence="1">
    <location>
        <begin position="125"/>
        <end position="175"/>
    </location>
</feature>
<comment type="caution">
    <text evidence="2">The sequence shown here is derived from an EMBL/GenBank/DDBJ whole genome shotgun (WGS) entry which is preliminary data.</text>
</comment>
<keyword evidence="3" id="KW-1185">Reference proteome</keyword>